<keyword evidence="6" id="KW-1185">Reference proteome</keyword>
<feature type="chain" id="PRO_5032500887" description="Teneurin-like YD-shell domain-containing protein" evidence="3">
    <location>
        <begin position="26"/>
        <end position="2099"/>
    </location>
</feature>
<proteinExistence type="predicted"/>
<feature type="region of interest" description="Disordered" evidence="2">
    <location>
        <begin position="1841"/>
        <end position="1872"/>
    </location>
</feature>
<name>A0A810MUP9_9ACTN</name>
<feature type="region of interest" description="Disordered" evidence="2">
    <location>
        <begin position="28"/>
        <end position="62"/>
    </location>
</feature>
<dbReference type="Pfam" id="PF05593">
    <property type="entry name" value="RHS_repeat"/>
    <property type="match status" value="1"/>
</dbReference>
<gene>
    <name evidence="5" type="ORF">Prubr_00490</name>
</gene>
<evidence type="ECO:0000256" key="3">
    <source>
        <dbReference type="SAM" id="SignalP"/>
    </source>
</evidence>
<dbReference type="NCBIfam" id="TIGR03696">
    <property type="entry name" value="Rhs_assc_core"/>
    <property type="match status" value="1"/>
</dbReference>
<dbReference type="Pfam" id="PF25023">
    <property type="entry name" value="TEN_YD-shell"/>
    <property type="match status" value="1"/>
</dbReference>
<reference evidence="5" key="1">
    <citation type="submission" date="2020-08" db="EMBL/GenBank/DDBJ databases">
        <title>Whole genome shotgun sequence of Polymorphospora rubra NBRC 101157.</title>
        <authorList>
            <person name="Komaki H."/>
            <person name="Tamura T."/>
        </authorList>
    </citation>
    <scope>NUCLEOTIDE SEQUENCE</scope>
    <source>
        <strain evidence="5">NBRC 101157</strain>
    </source>
</reference>
<feature type="region of interest" description="Disordered" evidence="2">
    <location>
        <begin position="1049"/>
        <end position="1074"/>
    </location>
</feature>
<keyword evidence="3" id="KW-0732">Signal</keyword>
<dbReference type="PANTHER" id="PTHR32305">
    <property type="match status" value="1"/>
</dbReference>
<evidence type="ECO:0000259" key="4">
    <source>
        <dbReference type="Pfam" id="PF25023"/>
    </source>
</evidence>
<accession>A0A810MUP9</accession>
<feature type="compositionally biased region" description="Gly residues" evidence="2">
    <location>
        <begin position="1841"/>
        <end position="1855"/>
    </location>
</feature>
<dbReference type="PANTHER" id="PTHR32305:SF17">
    <property type="entry name" value="TRNA NUCLEASE WAPA"/>
    <property type="match status" value="1"/>
</dbReference>
<feature type="compositionally biased region" description="Polar residues" evidence="2">
    <location>
        <begin position="1049"/>
        <end position="1073"/>
    </location>
</feature>
<feature type="region of interest" description="Disordered" evidence="2">
    <location>
        <begin position="1746"/>
        <end position="1767"/>
    </location>
</feature>
<dbReference type="InterPro" id="IPR050708">
    <property type="entry name" value="T6SS_VgrG/RHS"/>
</dbReference>
<sequence>MARRLVLAVAVLVAVTLLPYVPAWAEPGAAGLPQERSTPVTQVRPKNAPSPGQTEEDLWTPPAPIEWPDAASVVVEVEPEGDPVDVGGLPVAARPVAAVAGRSASDAGDVPGRVRVEVLDRSAAEAAGAAVLMRVSRADGETGDGAARLEVGYGDLVEAFGGAYGGRLRLVLLPECAAEPVEESDCPGVIDLGSVNDPVGGVVSADLPVVSEPARSGSGLLSGSGGVVALMAGSASAAGTFQKSSLASSASWQAGQSGGGFTWSYPVRVPPAPGGLAPEISFTYSSASVDGRTNGENTQPSWMGEGWSFEAPFIERSYRACAEDLANSPRWTNATADLCWRDQNATLSMGGRSSEIILGDDGRWRLADDDGSRLELLTSGTVTGYHNNEHWRLTTSDGTQYWFGRTRLPGWSSGVRETGSVWGVPVFSNHNGEPCLSTTNFLASRCQMAWRWNLDYVVDTSGNSMSYWYNRVGNVTALVGRQEWQTGYHRDGWLGRIEYGTRAGSELPGTPPMQVVFAGGDRCLTSCGTQASPNTANWPDTPWDLKCTGNPCPNNMSPTFWSSHRLASVTTQVKVGGSYQDVDHWTMGHTFPATMESAALTFPSLWLDRIKHEGRVGGTASVPDVTTAGTRYANRTDHNVSAGVALTNKYRLTRLTLGTGGYVNITYENSDCTATSLPDPDHNAKRCFPQRYTPPGSPAGWAWWNKYRVTQVTEEDAVGGSPLVVHKYAYSTAGSSTDVLWHHDDAAWSLPLDKRSWSDFRGWPTVTVTKGADGGTKTESKYLYFRGMHGDRTDAGEGTRTATVTASSGVAVNDENSYAGMLREETHYASPGGQALFKTLYGPWRQQTGQRVEPATHAQPTTFRSYYVGVQHENDYEWIAATSSWRQRNIVRTFDSTYGMVSQIEDHGDAAVTGDETCTRYEYTRNSIPWNTSPWITDTVSRTESVGVACSTTPTYPQDLLSDGRTYYDGATSHTTAPTKGLVTKAENAASHTGTTPGYITTSTATYDALGRSLSTSDALGRTSTTVYTPATGVPTSITESNPAGHATTTNLDIHRGQPTTVVDPNGRTSTANYDPLGRLTKVWLPGTATSGTPDTEYTYTLSASAPNHIQAQQIGPNGNRISSFEIYDGLMRPRQTQTTAPDGKRVIADTQYDSRGLPVKVSTFYNDASGPTATLAGVTDSLVNTQTRYTHDGLERVTAEALWSLNTLKWQTTSTYDGDRVNVTPPAGGTATTTIDDIFGRMTALRRYTAATPTGTYDQTTYTYDKADQLVGVTDPAGNDWTYSYDLRGRQTSRTDPDAGTTTSTYDNAGQLITTTDSRGEILHNTYDSLGRRTHLRDDSATGTLRASWLYDTIADGLPTSSTRYVGTDQYTVGVTGYTDRYAPIGNTVSIPASEGNLAGSHTITYTYKPNGAPATTALPAVGGLPAENLAYAYNNAGLPTTLTTPATGYVNDTAYHWDGQVKELTYRNTANRRVRINKQVDPASRRLTQIGIDSEHPTTAGTFTNRAATNYYTNPAGNITALVHSTDTVVDQVECFRYDHLRRLTSAWTEAAHGCTTPQRAGADPYRLSWTYDNVGNRVTQTSHTATGSTTATSTYPTPGGPQPHALTQVAHTGQVTHTNSYTYDTAGNTTTRTIDGTTQTLTWDPEGRLVTTTQTGLTTSYLYDADGNRLIRRDNTGTTLYLGQNELLLKPDNQVDGTRYYTHAGNTVAVRTVTGVTRLATDHHGTHTHAIDSNTSPATINRRRTLPFGEPNGTTPTEWPGTRGYLGAPTDPTGLTHLGAREYDPTTGRFISVDPLFVSGDPGQHNAYQYSRNSPVTFSDPTGLRVPPEDLGMLGGYSGNGSSGRAGSGPYAGGSDWATGGRSGSGHKAKIGKVVKRDDDLVRIGKHVVVHRNDPNYQALQEAYDYYSGWRNCFWLCTEYKIWGDICMSTDLCPEDFAADVLDLTLQINGQGLFDGVGQILFGSIGADDGFTRSLTNPASMQGATEAEVRAMVPRDWKEQPLGKGEGRRFGTPPTRNKAFGERGWVEFNRGVPNSADPLHQAPFIRVTVGGLNYRAAAKGNPAIEKGQGLQIISNGNPGPGLKGARDILRRGPFRR</sequence>
<dbReference type="Gene3D" id="2.180.10.10">
    <property type="entry name" value="RHS repeat-associated core"/>
    <property type="match status" value="1"/>
</dbReference>
<dbReference type="EMBL" id="AP023359">
    <property type="protein sequence ID" value="BCJ63028.1"/>
    <property type="molecule type" value="Genomic_DNA"/>
</dbReference>
<keyword evidence="1" id="KW-0677">Repeat</keyword>
<feature type="signal peptide" evidence="3">
    <location>
        <begin position="1"/>
        <end position="25"/>
    </location>
</feature>
<dbReference type="Proteomes" id="UP000680866">
    <property type="component" value="Chromosome"/>
</dbReference>
<evidence type="ECO:0000313" key="5">
    <source>
        <dbReference type="EMBL" id="BCJ63028.1"/>
    </source>
</evidence>
<dbReference type="NCBIfam" id="TIGR01643">
    <property type="entry name" value="YD_repeat_2x"/>
    <property type="match status" value="4"/>
</dbReference>
<evidence type="ECO:0000313" key="6">
    <source>
        <dbReference type="Proteomes" id="UP000680866"/>
    </source>
</evidence>
<dbReference type="KEGG" id="pry:Prubr_00490"/>
<evidence type="ECO:0000256" key="1">
    <source>
        <dbReference type="ARBA" id="ARBA00022737"/>
    </source>
</evidence>
<feature type="domain" description="Teneurin-like YD-shell" evidence="4">
    <location>
        <begin position="1615"/>
        <end position="1819"/>
    </location>
</feature>
<dbReference type="InterPro" id="IPR022385">
    <property type="entry name" value="Rhs_assc_core"/>
</dbReference>
<protein>
    <recommendedName>
        <fullName evidence="4">Teneurin-like YD-shell domain-containing protein</fullName>
    </recommendedName>
</protein>
<organism evidence="5 6">
    <name type="scientific">Polymorphospora rubra</name>
    <dbReference type="NCBI Taxonomy" id="338584"/>
    <lineage>
        <taxon>Bacteria</taxon>
        <taxon>Bacillati</taxon>
        <taxon>Actinomycetota</taxon>
        <taxon>Actinomycetes</taxon>
        <taxon>Micromonosporales</taxon>
        <taxon>Micromonosporaceae</taxon>
        <taxon>Polymorphospora</taxon>
    </lineage>
</organism>
<evidence type="ECO:0000256" key="2">
    <source>
        <dbReference type="SAM" id="MobiDB-lite"/>
    </source>
</evidence>
<dbReference type="InterPro" id="IPR031325">
    <property type="entry name" value="RHS_repeat"/>
</dbReference>
<dbReference type="InterPro" id="IPR056823">
    <property type="entry name" value="TEN-like_YD-shell"/>
</dbReference>
<dbReference type="InterPro" id="IPR006530">
    <property type="entry name" value="YD"/>
</dbReference>